<dbReference type="EMBL" id="CP019657">
    <property type="protein sequence ID" value="AVF28940.1"/>
    <property type="molecule type" value="Genomic_DNA"/>
</dbReference>
<dbReference type="AlphaFoldDB" id="A0A2L1U7P1"/>
<keyword evidence="1" id="KW-0614">Plasmid</keyword>
<protein>
    <submittedName>
        <fullName evidence="1">Uncharacterized protein</fullName>
    </submittedName>
</protein>
<sequence length="48" mass="5183">MNEKDIRKALEEIGIDINQPISASSTIDSNGKPELTVAIQGKGNPFLE</sequence>
<reference evidence="2" key="1">
    <citation type="submission" date="2017-02" db="EMBL/GenBank/DDBJ databases">
        <title>Delineation of Paenibacillus larvae strains originating from foulbrood outbreaks.</title>
        <authorList>
            <person name="Beims H."/>
            <person name="Bunk B."/>
            <person name="Sproeer C."/>
            <person name="Mohr K.I."/>
            <person name="Pradella S."/>
            <person name="Guenther G."/>
            <person name="Rohde M."/>
            <person name="von der Ohe W."/>
            <person name="Steinert M."/>
        </authorList>
    </citation>
    <scope>NUCLEOTIDE SEQUENCE [LARGE SCALE GENOMIC DNA]</scope>
    <source>
        <strain evidence="2">Eric_III</strain>
        <plasmid evidence="2">Plasmid unnamed2</plasmid>
    </source>
</reference>
<organism evidence="1 2">
    <name type="scientific">Paenibacillus larvae subsp. larvae</name>
    <dbReference type="NCBI Taxonomy" id="147375"/>
    <lineage>
        <taxon>Bacteria</taxon>
        <taxon>Bacillati</taxon>
        <taxon>Bacillota</taxon>
        <taxon>Bacilli</taxon>
        <taxon>Bacillales</taxon>
        <taxon>Paenibacillaceae</taxon>
        <taxon>Paenibacillus</taxon>
    </lineage>
</organism>
<gene>
    <name evidence="1" type="ORF">ERICIII_04938</name>
</gene>
<evidence type="ECO:0000313" key="1">
    <source>
        <dbReference type="EMBL" id="AVF28940.1"/>
    </source>
</evidence>
<evidence type="ECO:0000313" key="2">
    <source>
        <dbReference type="Proteomes" id="UP000239833"/>
    </source>
</evidence>
<dbReference type="Proteomes" id="UP000239833">
    <property type="component" value="Plasmid unnamed2"/>
</dbReference>
<dbReference type="RefSeq" id="WP_155121122.1">
    <property type="nucleotide sequence ID" value="NZ_CP019657.1"/>
</dbReference>
<dbReference type="GeneID" id="64221307"/>
<proteinExistence type="predicted"/>
<geneLocation type="plasmid" evidence="1">
    <name>unnamed2</name>
</geneLocation>
<name>A0A2L1U7P1_9BACL</name>
<accession>A0A2L1U7P1</accession>